<dbReference type="Proteomes" id="UP000221165">
    <property type="component" value="Unassembled WGS sequence"/>
</dbReference>
<dbReference type="EMBL" id="MIGC01004677">
    <property type="protein sequence ID" value="PHJ17798.1"/>
    <property type="molecule type" value="Genomic_DNA"/>
</dbReference>
<organism evidence="2 3">
    <name type="scientific">Cystoisospora suis</name>
    <dbReference type="NCBI Taxonomy" id="483139"/>
    <lineage>
        <taxon>Eukaryota</taxon>
        <taxon>Sar</taxon>
        <taxon>Alveolata</taxon>
        <taxon>Apicomplexa</taxon>
        <taxon>Conoidasida</taxon>
        <taxon>Coccidia</taxon>
        <taxon>Eucoccidiorida</taxon>
        <taxon>Eimeriorina</taxon>
        <taxon>Sarcocystidae</taxon>
        <taxon>Cystoisospora</taxon>
    </lineage>
</organism>
<accession>A0A2C6KMF5</accession>
<feature type="region of interest" description="Disordered" evidence="1">
    <location>
        <begin position="27"/>
        <end position="128"/>
    </location>
</feature>
<sequence length="157" mass="16176">MAYAGSGDVLKAQKFLSVCAETRDKKYWSSLFSRSSGEEGGEGASGSSEAKTNGDISVEGEGTGGDEKKEKNGSDGRRRASLEGKRTSSGDNSAGAGDGNKGGSRGPGGGSSSEEEDDEDEEDSRKLDQAVAVMNVALLSFAEDVGAEMSLRMMVGM</sequence>
<dbReference type="AlphaFoldDB" id="A0A2C6KMF5"/>
<protein>
    <submittedName>
        <fullName evidence="2">Proteasome 26s regulatory</fullName>
    </submittedName>
</protein>
<name>A0A2C6KMF5_9APIC</name>
<comment type="caution">
    <text evidence="2">The sequence shown here is derived from an EMBL/GenBank/DDBJ whole genome shotgun (WGS) entry which is preliminary data.</text>
</comment>
<dbReference type="GO" id="GO:0000502">
    <property type="term" value="C:proteasome complex"/>
    <property type="evidence" value="ECO:0007669"/>
    <property type="project" value="UniProtKB-KW"/>
</dbReference>
<feature type="compositionally biased region" description="Acidic residues" evidence="1">
    <location>
        <begin position="113"/>
        <end position="122"/>
    </location>
</feature>
<evidence type="ECO:0000313" key="3">
    <source>
        <dbReference type="Proteomes" id="UP000221165"/>
    </source>
</evidence>
<feature type="compositionally biased region" description="Gly residues" evidence="1">
    <location>
        <begin position="96"/>
        <end position="111"/>
    </location>
</feature>
<feature type="compositionally biased region" description="Basic and acidic residues" evidence="1">
    <location>
        <begin position="65"/>
        <end position="88"/>
    </location>
</feature>
<keyword evidence="3" id="KW-1185">Reference proteome</keyword>
<dbReference type="GeneID" id="94431729"/>
<evidence type="ECO:0000313" key="2">
    <source>
        <dbReference type="EMBL" id="PHJ17798.1"/>
    </source>
</evidence>
<dbReference type="VEuPathDB" id="ToxoDB:CSUI_008384"/>
<gene>
    <name evidence="2" type="ORF">CSUI_008384</name>
</gene>
<evidence type="ECO:0000256" key="1">
    <source>
        <dbReference type="SAM" id="MobiDB-lite"/>
    </source>
</evidence>
<dbReference type="RefSeq" id="XP_067919512.1">
    <property type="nucleotide sequence ID" value="XM_068068518.1"/>
</dbReference>
<reference evidence="2 3" key="1">
    <citation type="journal article" date="2017" name="Int. J. Parasitol.">
        <title>The genome of the protozoan parasite Cystoisospora suis and a reverse vaccinology approach to identify vaccine candidates.</title>
        <authorList>
            <person name="Palmieri N."/>
            <person name="Shrestha A."/>
            <person name="Ruttkowski B."/>
            <person name="Beck T."/>
            <person name="Vogl C."/>
            <person name="Tomley F."/>
            <person name="Blake D.P."/>
            <person name="Joachim A."/>
        </authorList>
    </citation>
    <scope>NUCLEOTIDE SEQUENCE [LARGE SCALE GENOMIC DNA]</scope>
    <source>
        <strain evidence="2 3">Wien I</strain>
    </source>
</reference>
<keyword evidence="2" id="KW-0647">Proteasome</keyword>
<proteinExistence type="predicted"/>